<accession>A0ABQ6UE63</accession>
<dbReference type="EMBL" id="WAAR01000084">
    <property type="protein sequence ID" value="KAB1109790.1"/>
    <property type="molecule type" value="Genomic_DNA"/>
</dbReference>
<gene>
    <name evidence="1" type="ORF">F6X54_18740</name>
</gene>
<sequence length="97" mass="10761">MGWGSVHQPVRPQWICAGCGAPWPCRTRKRQLVAEFTGARVSLMLHLSAYLVQACEDLPHTPSGILHARFLAWPRSAALRGRPRQLRPAARTPPTGQ</sequence>
<evidence type="ECO:0000313" key="2">
    <source>
        <dbReference type="Proteomes" id="UP000471364"/>
    </source>
</evidence>
<evidence type="ECO:0000313" key="1">
    <source>
        <dbReference type="EMBL" id="KAB1109790.1"/>
    </source>
</evidence>
<organism evidence="1 2">
    <name type="scientific">Micromonospora aurantiaca</name>
    <name type="common">nom. illeg.</name>
    <dbReference type="NCBI Taxonomy" id="47850"/>
    <lineage>
        <taxon>Bacteria</taxon>
        <taxon>Bacillati</taxon>
        <taxon>Actinomycetota</taxon>
        <taxon>Actinomycetes</taxon>
        <taxon>Micromonosporales</taxon>
        <taxon>Micromonosporaceae</taxon>
        <taxon>Micromonospora</taxon>
    </lineage>
</organism>
<reference evidence="1 2" key="1">
    <citation type="submission" date="2019-09" db="EMBL/GenBank/DDBJ databases">
        <title>High taxonomic diversity of Micromonospora strains isolated from Medicago sativa nodules in different geographical locations.</title>
        <authorList>
            <person name="Martinez-Hidalgo P."/>
            <person name="Flores-Felix J.D."/>
            <person name="Velazquez E."/>
            <person name="Brau L."/>
            <person name="Trujillo M.E."/>
            <person name="Martinez-Molina E."/>
        </authorList>
    </citation>
    <scope>NUCLEOTIDE SEQUENCE [LARGE SCALE GENOMIC DNA]</scope>
    <source>
        <strain evidence="1 2">ALFB5</strain>
    </source>
</reference>
<proteinExistence type="predicted"/>
<protein>
    <submittedName>
        <fullName evidence="1">Flavin reductase</fullName>
    </submittedName>
</protein>
<name>A0ABQ6UE63_9ACTN</name>
<keyword evidence="2" id="KW-1185">Reference proteome</keyword>
<comment type="caution">
    <text evidence="1">The sequence shown here is derived from an EMBL/GenBank/DDBJ whole genome shotgun (WGS) entry which is preliminary data.</text>
</comment>
<dbReference type="RefSeq" id="WP_082171328.1">
    <property type="nucleotide sequence ID" value="NZ_CP084582.1"/>
</dbReference>
<dbReference type="Proteomes" id="UP000471364">
    <property type="component" value="Unassembled WGS sequence"/>
</dbReference>